<dbReference type="PROSITE" id="PS51270">
    <property type="entry name" value="ZF_CTCHY"/>
    <property type="match status" value="1"/>
</dbReference>
<dbReference type="OrthoDB" id="411372at2759"/>
<feature type="domain" description="CTCHY-type" evidence="9">
    <location>
        <begin position="1125"/>
        <end position="1188"/>
    </location>
</feature>
<dbReference type="Pfam" id="PF05495">
    <property type="entry name" value="zf-CHY"/>
    <property type="match status" value="1"/>
</dbReference>
<organism evidence="10 11">
    <name type="scientific">Turnera subulata</name>
    <dbReference type="NCBI Taxonomy" id="218843"/>
    <lineage>
        <taxon>Eukaryota</taxon>
        <taxon>Viridiplantae</taxon>
        <taxon>Streptophyta</taxon>
        <taxon>Embryophyta</taxon>
        <taxon>Tracheophyta</taxon>
        <taxon>Spermatophyta</taxon>
        <taxon>Magnoliopsida</taxon>
        <taxon>eudicotyledons</taxon>
        <taxon>Gunneridae</taxon>
        <taxon>Pentapetalae</taxon>
        <taxon>rosids</taxon>
        <taxon>fabids</taxon>
        <taxon>Malpighiales</taxon>
        <taxon>Passifloraceae</taxon>
        <taxon>Turnera</taxon>
    </lineage>
</organism>
<reference evidence="10" key="1">
    <citation type="submission" date="2022-02" db="EMBL/GenBank/DDBJ databases">
        <authorList>
            <person name="Henning P.M."/>
            <person name="McCubbin A.G."/>
            <person name="Shore J.S."/>
        </authorList>
    </citation>
    <scope>NUCLEOTIDE SEQUENCE</scope>
    <source>
        <strain evidence="10">F60SS</strain>
        <tissue evidence="10">Leaves</tissue>
    </source>
</reference>
<keyword evidence="4" id="KW-0862">Zinc</keyword>
<sequence>MGGDSPACPPDEDDEQPPPPVDAEDSFSNVPLSDAPVLLLFCFHKAMRGEIAELKRLVVTASEECGPRGELVAELRRRFDFLRLAYKYHTAAEDEVIFFALDVRVKNVAGAYSLEHDSIDDLFDSVFQWLNEFKEGKNDAEPLEELLFCISILQSSICEHMLKEEKQIFPLLMQKFSAREQASLVWQFICSVPVILLEDLFPWMFSFLSQEKQVDVTYCIKEIVPKEDSLQEVDPELKSQLDIPFKFLILVTLLLKVVILWLQRNSKTSSWAFTENREESSDGPEKMDSVALLQCFGKPFQEKRQWMKTHSVETDVGNNNLSDGLHLWHAAIKKDLREMFEGLCKIRSSSNSPDISSITVRLRFLADVVIFYSNALKKFFYPMLNDFGDHQFSPSGGLTAIESCVESLHCLLHCNYGNDVPSCKVVDQLCQELESFNVDISKQFHFQETEVFPIISKYCSHEAQQHLLYASLHVMPLGLLKCVITWFASHLSKNASNCILQILMQGEFSENRSFTSLLLDWFSIGYLGKTSVDSFGDDLEKMFKNRFSFQPLQIEEAVRCPSLRLKMQHSQEFIPFKMEADNANKGKKILNSFSPSGSRIAKSYEVPYSSDISMHVLFHKSVRELHPFHKLSGEDSSAASVLNEPIPVDLIFFFHKALKKDLEYLVLASTQLAENVGLVMKFCQHFHLLQFRYQLHSAAEDEIAFPALEAKNKVQNISQSYTIDHKHEVKHFLEISLILDEISKLHNSVSIDSTMQDQFMVKHKQLCRKLHLMCISMHKLLSDHVHREEVELWPLFRKCFSNEEQEKIVGRILGRIKAETLQDIIPWLISSLTPEEQQAMMSLWREVTRHTMFDEWLREWWEGFGISQVEVEANTSNIMDPLEIIDKYLSKEALDEESHSLCNKVIELSRDACSNGSLEMFHENNWNDMEKVCNEDQTSNEIPKCSKLSKGENKNHNEGTGAKGKIGKPGQGFRSDVKSAKQEHVLRISQDDLEAAIRRVSRDSSLDPQKKSYIIQNLLMSGWIVRQQISQEETTIAGNAEEVPGQHPSYRDPQQLTFGCKHYKRNCKLLAACCNQLYTCIRCHDEDADHSTERRAIKKMMCMKCLVIQPIGQKCSTLSCNNLSMARYYCRICRLFDDEREIYHCPYCNLCRVGKGLGIDYFHCMNCNACMARSLSVHVCREKCLEENCPICHEFIFTSSIPVKALPCGHLMHSTCFQDYTCTHYTCPICSKSLGDMQVYFNMLDALLAEEKIPDEFSGRTQAILCNDCEKKGVASFHWLYHKCPYCGSYNTRLL</sequence>
<evidence type="ECO:0000256" key="2">
    <source>
        <dbReference type="ARBA" id="ARBA00022723"/>
    </source>
</evidence>
<keyword evidence="2" id="KW-0479">Metal-binding</keyword>
<evidence type="ECO:0000259" key="9">
    <source>
        <dbReference type="PROSITE" id="PS51270"/>
    </source>
</evidence>
<dbReference type="GO" id="GO:0061630">
    <property type="term" value="F:ubiquitin protein ligase activity"/>
    <property type="evidence" value="ECO:0007669"/>
    <property type="project" value="UniProtKB-ARBA"/>
</dbReference>
<feature type="region of interest" description="Disordered" evidence="6">
    <location>
        <begin position="944"/>
        <end position="981"/>
    </location>
</feature>
<feature type="region of interest" description="Disordered" evidence="6">
    <location>
        <begin position="1"/>
        <end position="27"/>
    </location>
</feature>
<feature type="domain" description="CHY-type" evidence="8">
    <location>
        <begin position="1053"/>
        <end position="1122"/>
    </location>
</feature>
<protein>
    <recommendedName>
        <fullName evidence="12">CHY-type domain-containing protein</fullName>
    </recommendedName>
</protein>
<evidence type="ECO:0008006" key="12">
    <source>
        <dbReference type="Google" id="ProtNLM"/>
    </source>
</evidence>
<dbReference type="FunFam" id="3.30.40.10:FF:000208">
    <property type="entry name" value="Zinc finger protein-related isoform 1"/>
    <property type="match status" value="1"/>
</dbReference>
<dbReference type="CDD" id="cd12108">
    <property type="entry name" value="Hr-like"/>
    <property type="match status" value="2"/>
</dbReference>
<dbReference type="GO" id="GO:0016567">
    <property type="term" value="P:protein ubiquitination"/>
    <property type="evidence" value="ECO:0007669"/>
    <property type="project" value="TreeGrafter"/>
</dbReference>
<keyword evidence="11" id="KW-1185">Reference proteome</keyword>
<dbReference type="Pfam" id="PF14599">
    <property type="entry name" value="zinc_ribbon_6"/>
    <property type="match status" value="1"/>
</dbReference>
<dbReference type="Gene3D" id="3.30.40.10">
    <property type="entry name" value="Zinc/RING finger domain, C3HC4 (zinc finger)"/>
    <property type="match status" value="1"/>
</dbReference>
<dbReference type="InterPro" id="IPR039512">
    <property type="entry name" value="RCHY1_zinc-ribbon"/>
</dbReference>
<comment type="caution">
    <text evidence="10">The sequence shown here is derived from an EMBL/GenBank/DDBJ whole genome shotgun (WGS) entry which is preliminary data.</text>
</comment>
<dbReference type="EMBL" id="JAKUCV010004102">
    <property type="protein sequence ID" value="KAJ4836508.1"/>
    <property type="molecule type" value="Genomic_DNA"/>
</dbReference>
<dbReference type="Gene3D" id="1.20.120.520">
    <property type="entry name" value="nmb1532 protein domain like"/>
    <property type="match status" value="2"/>
</dbReference>
<keyword evidence="1" id="KW-0436">Ligase</keyword>
<dbReference type="InterPro" id="IPR013083">
    <property type="entry name" value="Znf_RING/FYVE/PHD"/>
</dbReference>
<reference evidence="10" key="2">
    <citation type="journal article" date="2023" name="Plants (Basel)">
        <title>Annotation of the Turnera subulata (Passifloraceae) Draft Genome Reveals the S-Locus Evolved after the Divergence of Turneroideae from Passifloroideae in a Stepwise Manner.</title>
        <authorList>
            <person name="Henning P.M."/>
            <person name="Roalson E.H."/>
            <person name="Mir W."/>
            <person name="McCubbin A.G."/>
            <person name="Shore J.S."/>
        </authorList>
    </citation>
    <scope>NUCLEOTIDE SEQUENCE</scope>
    <source>
        <strain evidence="10">F60SS</strain>
    </source>
</reference>
<dbReference type="SUPFAM" id="SSF161219">
    <property type="entry name" value="CHY zinc finger-like"/>
    <property type="match status" value="1"/>
</dbReference>
<evidence type="ECO:0000256" key="3">
    <source>
        <dbReference type="ARBA" id="ARBA00022771"/>
    </source>
</evidence>
<dbReference type="GO" id="GO:0005634">
    <property type="term" value="C:nucleus"/>
    <property type="evidence" value="ECO:0007669"/>
    <property type="project" value="TreeGrafter"/>
</dbReference>
<gene>
    <name evidence="10" type="ORF">Tsubulata_036212</name>
</gene>
<keyword evidence="3 5" id="KW-0863">Zinc-finger</keyword>
<evidence type="ECO:0000256" key="6">
    <source>
        <dbReference type="SAM" id="MobiDB-lite"/>
    </source>
</evidence>
<dbReference type="GO" id="GO:0006511">
    <property type="term" value="P:ubiquitin-dependent protein catabolic process"/>
    <property type="evidence" value="ECO:0007669"/>
    <property type="project" value="TreeGrafter"/>
</dbReference>
<dbReference type="Proteomes" id="UP001141552">
    <property type="component" value="Unassembled WGS sequence"/>
</dbReference>
<dbReference type="SUPFAM" id="SSF57850">
    <property type="entry name" value="RING/U-box"/>
    <property type="match status" value="1"/>
</dbReference>
<dbReference type="GO" id="GO:0006879">
    <property type="term" value="P:intracellular iron ion homeostasis"/>
    <property type="evidence" value="ECO:0007669"/>
    <property type="project" value="UniProtKB-ARBA"/>
</dbReference>
<dbReference type="GO" id="GO:0016874">
    <property type="term" value="F:ligase activity"/>
    <property type="evidence" value="ECO:0007669"/>
    <property type="project" value="UniProtKB-KW"/>
</dbReference>
<evidence type="ECO:0000259" key="8">
    <source>
        <dbReference type="PROSITE" id="PS51266"/>
    </source>
</evidence>
<dbReference type="GO" id="GO:0008270">
    <property type="term" value="F:zinc ion binding"/>
    <property type="evidence" value="ECO:0007669"/>
    <property type="project" value="UniProtKB-KW"/>
</dbReference>
<dbReference type="InterPro" id="IPR001841">
    <property type="entry name" value="Znf_RING"/>
</dbReference>
<dbReference type="Gene3D" id="2.20.28.10">
    <property type="match status" value="1"/>
</dbReference>
<dbReference type="Pfam" id="PF01814">
    <property type="entry name" value="Hemerythrin"/>
    <property type="match status" value="1"/>
</dbReference>
<dbReference type="InterPro" id="IPR037275">
    <property type="entry name" value="Znf_CTCHY_sf"/>
</dbReference>
<dbReference type="PANTHER" id="PTHR21319">
    <property type="entry name" value="RING FINGER AND CHY ZINC FINGER DOMAIN-CONTAINING PROTEIN 1"/>
    <property type="match status" value="1"/>
</dbReference>
<proteinExistence type="predicted"/>
<name>A0A9Q0FRL5_9ROSI</name>
<dbReference type="InterPro" id="IPR012312">
    <property type="entry name" value="Hemerythrin-like"/>
</dbReference>
<dbReference type="InterPro" id="IPR037274">
    <property type="entry name" value="Znf_CHY_sf"/>
</dbReference>
<evidence type="ECO:0000259" key="7">
    <source>
        <dbReference type="PROSITE" id="PS50089"/>
    </source>
</evidence>
<accession>A0A9Q0FRL5</accession>
<dbReference type="SUPFAM" id="SSF161245">
    <property type="entry name" value="Zinc hairpin stack"/>
    <property type="match status" value="1"/>
</dbReference>
<dbReference type="PROSITE" id="PS51266">
    <property type="entry name" value="ZF_CHY"/>
    <property type="match status" value="1"/>
</dbReference>
<dbReference type="Pfam" id="PF13639">
    <property type="entry name" value="zf-RING_2"/>
    <property type="match status" value="1"/>
</dbReference>
<evidence type="ECO:0000256" key="4">
    <source>
        <dbReference type="ARBA" id="ARBA00022833"/>
    </source>
</evidence>
<dbReference type="PROSITE" id="PS50089">
    <property type="entry name" value="ZF_RING_2"/>
    <property type="match status" value="1"/>
</dbReference>
<evidence type="ECO:0000313" key="10">
    <source>
        <dbReference type="EMBL" id="KAJ4836508.1"/>
    </source>
</evidence>
<evidence type="ECO:0000313" key="11">
    <source>
        <dbReference type="Proteomes" id="UP001141552"/>
    </source>
</evidence>
<dbReference type="CDD" id="cd16464">
    <property type="entry name" value="RING-H2_Pirh2-like"/>
    <property type="match status" value="1"/>
</dbReference>
<dbReference type="SMART" id="SM00184">
    <property type="entry name" value="RING"/>
    <property type="match status" value="1"/>
</dbReference>
<dbReference type="InterPro" id="IPR017921">
    <property type="entry name" value="Znf_CTCHY"/>
</dbReference>
<feature type="domain" description="RING-type" evidence="7">
    <location>
        <begin position="1189"/>
        <end position="1231"/>
    </location>
</feature>
<evidence type="ECO:0000256" key="5">
    <source>
        <dbReference type="PROSITE-ProRule" id="PRU00601"/>
    </source>
</evidence>
<evidence type="ECO:0000256" key="1">
    <source>
        <dbReference type="ARBA" id="ARBA00022598"/>
    </source>
</evidence>
<feature type="compositionally biased region" description="Gly residues" evidence="6">
    <location>
        <begin position="961"/>
        <end position="970"/>
    </location>
</feature>
<dbReference type="PANTHER" id="PTHR21319:SF39">
    <property type="entry name" value="ZINC FINGER PROTEIN"/>
    <property type="match status" value="1"/>
</dbReference>
<dbReference type="InterPro" id="IPR008913">
    <property type="entry name" value="Znf_CHY"/>
</dbReference>